<protein>
    <submittedName>
        <fullName evidence="2 4">Uncharacterized protein</fullName>
    </submittedName>
</protein>
<reference evidence="2 4" key="1">
    <citation type="journal article" date="2020" name="Stud. Mycol.">
        <title>101 Dothideomycetes genomes: a test case for predicting lifestyles and emergence of pathogens.</title>
        <authorList>
            <person name="Haridas S."/>
            <person name="Albert R."/>
            <person name="Binder M."/>
            <person name="Bloem J."/>
            <person name="Labutti K."/>
            <person name="Salamov A."/>
            <person name="Andreopoulos B."/>
            <person name="Baker S."/>
            <person name="Barry K."/>
            <person name="Bills G."/>
            <person name="Bluhm B."/>
            <person name="Cannon C."/>
            <person name="Castanera R."/>
            <person name="Culley D."/>
            <person name="Daum C."/>
            <person name="Ezra D."/>
            <person name="Gonzalez J."/>
            <person name="Henrissat B."/>
            <person name="Kuo A."/>
            <person name="Liang C."/>
            <person name="Lipzen A."/>
            <person name="Lutzoni F."/>
            <person name="Magnuson J."/>
            <person name="Mondo S."/>
            <person name="Nolan M."/>
            <person name="Ohm R."/>
            <person name="Pangilinan J."/>
            <person name="Park H.-J."/>
            <person name="Ramirez L."/>
            <person name="Alfaro M."/>
            <person name="Sun H."/>
            <person name="Tritt A."/>
            <person name="Yoshinaga Y."/>
            <person name="Zwiers L.-H."/>
            <person name="Turgeon B."/>
            <person name="Goodwin S."/>
            <person name="Spatafora J."/>
            <person name="Crous P."/>
            <person name="Grigoriev I."/>
        </authorList>
    </citation>
    <scope>NUCLEOTIDE SEQUENCE</scope>
    <source>
        <strain evidence="2 4">CBS 304.34</strain>
    </source>
</reference>
<reference evidence="4" key="2">
    <citation type="submission" date="2020-04" db="EMBL/GenBank/DDBJ databases">
        <authorList>
            <consortium name="NCBI Genome Project"/>
        </authorList>
    </citation>
    <scope>NUCLEOTIDE SEQUENCE</scope>
    <source>
        <strain evidence="4">CBS 304.34</strain>
    </source>
</reference>
<evidence type="ECO:0000313" key="3">
    <source>
        <dbReference type="Proteomes" id="UP000504636"/>
    </source>
</evidence>
<proteinExistence type="predicted"/>
<feature type="compositionally biased region" description="Basic and acidic residues" evidence="1">
    <location>
        <begin position="150"/>
        <end position="161"/>
    </location>
</feature>
<feature type="region of interest" description="Disordered" evidence="1">
    <location>
        <begin position="1"/>
        <end position="37"/>
    </location>
</feature>
<dbReference type="EMBL" id="MU003702">
    <property type="protein sequence ID" value="KAF2809194.1"/>
    <property type="molecule type" value="Genomic_DNA"/>
</dbReference>
<accession>A0A6A6YMH4</accession>
<dbReference type="AlphaFoldDB" id="A0A6A6YMH4"/>
<feature type="region of interest" description="Disordered" evidence="1">
    <location>
        <begin position="99"/>
        <end position="123"/>
    </location>
</feature>
<keyword evidence="3" id="KW-1185">Reference proteome</keyword>
<dbReference type="GeneID" id="54462596"/>
<dbReference type="Proteomes" id="UP000504636">
    <property type="component" value="Unplaced"/>
</dbReference>
<sequence>MQNLSRKTPQNPPINRPIRPPRKAPRIMRPVPRRPGEITPRLRRAKHLTRRHILHAAIAVRSRVLVHRRPLRDGLRAASRGVVCPARGLAGIDGRHVLDKRRRDDEGGGGGIGGEDGAAPVDCDGVDVVTGAAVVEGEDGDCGGLGEGEGGEKKEEGCQYG</sequence>
<evidence type="ECO:0000313" key="2">
    <source>
        <dbReference type="EMBL" id="KAF2809194.1"/>
    </source>
</evidence>
<reference evidence="4" key="3">
    <citation type="submission" date="2025-04" db="UniProtKB">
        <authorList>
            <consortium name="RefSeq"/>
        </authorList>
    </citation>
    <scope>IDENTIFICATION</scope>
    <source>
        <strain evidence="4">CBS 304.34</strain>
    </source>
</reference>
<evidence type="ECO:0000256" key="1">
    <source>
        <dbReference type="SAM" id="MobiDB-lite"/>
    </source>
</evidence>
<feature type="region of interest" description="Disordered" evidence="1">
    <location>
        <begin position="137"/>
        <end position="161"/>
    </location>
</feature>
<gene>
    <name evidence="2 4" type="ORF">BDZ99DRAFT_47101</name>
</gene>
<dbReference type="RefSeq" id="XP_033576158.1">
    <property type="nucleotide sequence ID" value="XM_033721703.1"/>
</dbReference>
<organism evidence="2">
    <name type="scientific">Mytilinidion resinicola</name>
    <dbReference type="NCBI Taxonomy" id="574789"/>
    <lineage>
        <taxon>Eukaryota</taxon>
        <taxon>Fungi</taxon>
        <taxon>Dikarya</taxon>
        <taxon>Ascomycota</taxon>
        <taxon>Pezizomycotina</taxon>
        <taxon>Dothideomycetes</taxon>
        <taxon>Pleosporomycetidae</taxon>
        <taxon>Mytilinidiales</taxon>
        <taxon>Mytilinidiaceae</taxon>
        <taxon>Mytilinidion</taxon>
    </lineage>
</organism>
<evidence type="ECO:0000313" key="4">
    <source>
        <dbReference type="RefSeq" id="XP_033576158.1"/>
    </source>
</evidence>
<name>A0A6A6YMH4_9PEZI</name>